<name>A0ABU2R8M8_9ACTN</name>
<keyword evidence="2" id="KW-1133">Transmembrane helix</keyword>
<evidence type="ECO:0000313" key="4">
    <source>
        <dbReference type="Proteomes" id="UP001183610"/>
    </source>
</evidence>
<dbReference type="EMBL" id="JAVRET010000093">
    <property type="protein sequence ID" value="MDT0412747.1"/>
    <property type="molecule type" value="Genomic_DNA"/>
</dbReference>
<keyword evidence="2" id="KW-0812">Transmembrane</keyword>
<feature type="compositionally biased region" description="Polar residues" evidence="1">
    <location>
        <begin position="144"/>
        <end position="173"/>
    </location>
</feature>
<dbReference type="RefSeq" id="WP_010275287.1">
    <property type="nucleotide sequence ID" value="NZ_JAVRET010000093.1"/>
</dbReference>
<proteinExistence type="predicted"/>
<reference evidence="4" key="1">
    <citation type="submission" date="2023-07" db="EMBL/GenBank/DDBJ databases">
        <title>30 novel species of actinomycetes from the DSMZ collection.</title>
        <authorList>
            <person name="Nouioui I."/>
        </authorList>
    </citation>
    <scope>NUCLEOTIDE SEQUENCE [LARGE SCALE GENOMIC DNA]</scope>
    <source>
        <strain evidence="4">DSM 41979</strain>
    </source>
</reference>
<sequence length="173" mass="17599">MDHTDSPQPLTDGPLTEAEAAARARQLVEEAYRPAPAIPTSYRDMAPVPYVGETPPVAQPGRPPMSQRATDASALLLTGSVATVAAGGSVSLVLLALGTVDPVTIGVGAGGGSVLLLALAALITRLGRAAHAAAPAVHHHTYNGPVTQTSTNITSHTRGLGRTHNNNGPKEGR</sequence>
<keyword evidence="2" id="KW-0472">Membrane</keyword>
<protein>
    <submittedName>
        <fullName evidence="3">Uncharacterized protein</fullName>
    </submittedName>
</protein>
<evidence type="ECO:0000313" key="3">
    <source>
        <dbReference type="EMBL" id="MDT0412747.1"/>
    </source>
</evidence>
<feature type="region of interest" description="Disordered" evidence="1">
    <location>
        <begin position="1"/>
        <end position="22"/>
    </location>
</feature>
<feature type="region of interest" description="Disordered" evidence="1">
    <location>
        <begin position="141"/>
        <end position="173"/>
    </location>
</feature>
<evidence type="ECO:0000256" key="1">
    <source>
        <dbReference type="SAM" id="MobiDB-lite"/>
    </source>
</evidence>
<feature type="transmembrane region" description="Helical" evidence="2">
    <location>
        <begin position="74"/>
        <end position="97"/>
    </location>
</feature>
<organism evidence="3 4">
    <name type="scientific">Streptomyces evansiae</name>
    <dbReference type="NCBI Taxonomy" id="3075535"/>
    <lineage>
        <taxon>Bacteria</taxon>
        <taxon>Bacillati</taxon>
        <taxon>Actinomycetota</taxon>
        <taxon>Actinomycetes</taxon>
        <taxon>Kitasatosporales</taxon>
        <taxon>Streptomycetaceae</taxon>
        <taxon>Streptomyces</taxon>
    </lineage>
</organism>
<keyword evidence="4" id="KW-1185">Reference proteome</keyword>
<accession>A0ABU2R8M8</accession>
<gene>
    <name evidence="3" type="ORF">RM698_27335</name>
</gene>
<comment type="caution">
    <text evidence="3">The sequence shown here is derived from an EMBL/GenBank/DDBJ whole genome shotgun (WGS) entry which is preliminary data.</text>
</comment>
<evidence type="ECO:0000256" key="2">
    <source>
        <dbReference type="SAM" id="Phobius"/>
    </source>
</evidence>
<feature type="transmembrane region" description="Helical" evidence="2">
    <location>
        <begin position="103"/>
        <end position="123"/>
    </location>
</feature>
<dbReference type="Proteomes" id="UP001183610">
    <property type="component" value="Unassembled WGS sequence"/>
</dbReference>